<dbReference type="PANTHER" id="PTHR30468:SF10">
    <property type="entry name" value="TAUD_TFDA-LIKE DOMAIN-CONTAINING PROTEIN"/>
    <property type="match status" value="1"/>
</dbReference>
<gene>
    <name evidence="8" type="ORF">M421DRAFT_78645</name>
</gene>
<evidence type="ECO:0000256" key="6">
    <source>
        <dbReference type="ARBA" id="ARBA00023004"/>
    </source>
</evidence>
<dbReference type="InterPro" id="IPR003819">
    <property type="entry name" value="TauD/TfdA-like"/>
</dbReference>
<evidence type="ECO:0000256" key="2">
    <source>
        <dbReference type="ARBA" id="ARBA00005896"/>
    </source>
</evidence>
<comment type="similarity">
    <text evidence="2">Belongs to the TfdA dioxygenase family.</text>
</comment>
<proteinExistence type="inferred from homology"/>
<dbReference type="GO" id="GO:0046872">
    <property type="term" value="F:metal ion binding"/>
    <property type="evidence" value="ECO:0007669"/>
    <property type="project" value="UniProtKB-KW"/>
</dbReference>
<name>A0A6A5R2R3_9PLEO</name>
<keyword evidence="5" id="KW-0560">Oxidoreductase</keyword>
<dbReference type="GeneID" id="54355084"/>
<organism evidence="8 9">
    <name type="scientific">Didymella exigua CBS 183.55</name>
    <dbReference type="NCBI Taxonomy" id="1150837"/>
    <lineage>
        <taxon>Eukaryota</taxon>
        <taxon>Fungi</taxon>
        <taxon>Dikarya</taxon>
        <taxon>Ascomycota</taxon>
        <taxon>Pezizomycotina</taxon>
        <taxon>Dothideomycetes</taxon>
        <taxon>Pleosporomycetidae</taxon>
        <taxon>Pleosporales</taxon>
        <taxon>Pleosporineae</taxon>
        <taxon>Didymellaceae</taxon>
        <taxon>Didymella</taxon>
    </lineage>
</organism>
<accession>A0A6A5R2R3</accession>
<dbReference type="OrthoDB" id="10257314at2759"/>
<keyword evidence="4 8" id="KW-0223">Dioxygenase</keyword>
<comment type="cofactor">
    <cofactor evidence="1">
        <name>Fe(2+)</name>
        <dbReference type="ChEBI" id="CHEBI:29033"/>
    </cofactor>
</comment>
<dbReference type="SUPFAM" id="SSF51197">
    <property type="entry name" value="Clavaminate synthase-like"/>
    <property type="match status" value="1"/>
</dbReference>
<evidence type="ECO:0000313" key="9">
    <source>
        <dbReference type="Proteomes" id="UP000800082"/>
    </source>
</evidence>
<keyword evidence="9" id="KW-1185">Reference proteome</keyword>
<reference evidence="8" key="1">
    <citation type="journal article" date="2020" name="Stud. Mycol.">
        <title>101 Dothideomycetes genomes: a test case for predicting lifestyles and emergence of pathogens.</title>
        <authorList>
            <person name="Haridas S."/>
            <person name="Albert R."/>
            <person name="Binder M."/>
            <person name="Bloem J."/>
            <person name="Labutti K."/>
            <person name="Salamov A."/>
            <person name="Andreopoulos B."/>
            <person name="Baker S."/>
            <person name="Barry K."/>
            <person name="Bills G."/>
            <person name="Bluhm B."/>
            <person name="Cannon C."/>
            <person name="Castanera R."/>
            <person name="Culley D."/>
            <person name="Daum C."/>
            <person name="Ezra D."/>
            <person name="Gonzalez J."/>
            <person name="Henrissat B."/>
            <person name="Kuo A."/>
            <person name="Liang C."/>
            <person name="Lipzen A."/>
            <person name="Lutzoni F."/>
            <person name="Magnuson J."/>
            <person name="Mondo S."/>
            <person name="Nolan M."/>
            <person name="Ohm R."/>
            <person name="Pangilinan J."/>
            <person name="Park H.-J."/>
            <person name="Ramirez L."/>
            <person name="Alfaro M."/>
            <person name="Sun H."/>
            <person name="Tritt A."/>
            <person name="Yoshinaga Y."/>
            <person name="Zwiers L.-H."/>
            <person name="Turgeon B."/>
            <person name="Goodwin S."/>
            <person name="Spatafora J."/>
            <person name="Crous P."/>
            <person name="Grigoriev I."/>
        </authorList>
    </citation>
    <scope>NUCLEOTIDE SEQUENCE</scope>
    <source>
        <strain evidence="8">CBS 183.55</strain>
    </source>
</reference>
<evidence type="ECO:0000313" key="8">
    <source>
        <dbReference type="EMBL" id="KAF1922341.1"/>
    </source>
</evidence>
<dbReference type="Pfam" id="PF02668">
    <property type="entry name" value="TauD"/>
    <property type="match status" value="1"/>
</dbReference>
<sequence>GTANIASTMALQKEPLSPTGVLDTFRSFDVTPTIGTEFPDASLKAWFEDPKADELLRDLAITVSRRGVVFFRQQDDLTEDVQKSIVQKLGILTGKPTTSSLHRHAVQPNPDADPEILRINSEENKKILAGTVFDPAGPPRQSCRGLWHNDISYEPIPSDYALLRLTQVPESGGGINTVTDIFAKDTLWASGYELFDRISRPVQMFLEGLTATFAELRERDASDSRFQIPRGAPENVGTNLRPTHPVVRTNPVTGWKSVYAVGLHVQNINSLTGDESEGLKRWFTKLIVENHDLQVRFRWNNANDVAIWDNRCTFHSATYDHEGYGIREGYRACGVGERPYLDPSSTGRRKAWQG</sequence>
<dbReference type="InterPro" id="IPR051323">
    <property type="entry name" value="AtsK-like"/>
</dbReference>
<evidence type="ECO:0000259" key="7">
    <source>
        <dbReference type="Pfam" id="PF02668"/>
    </source>
</evidence>
<feature type="domain" description="TauD/TfdA-like" evidence="7">
    <location>
        <begin position="28"/>
        <end position="332"/>
    </location>
</feature>
<dbReference type="RefSeq" id="XP_033442594.1">
    <property type="nucleotide sequence ID" value="XM_033597417.1"/>
</dbReference>
<evidence type="ECO:0000256" key="4">
    <source>
        <dbReference type="ARBA" id="ARBA00022964"/>
    </source>
</evidence>
<dbReference type="PANTHER" id="PTHR30468">
    <property type="entry name" value="ALPHA-KETOGLUTARATE-DEPENDENT SULFONATE DIOXYGENASE"/>
    <property type="match status" value="1"/>
</dbReference>
<protein>
    <submittedName>
        <fullName evidence="8">Putative TfdA family taurine dioxygenase</fullName>
    </submittedName>
</protein>
<evidence type="ECO:0000256" key="3">
    <source>
        <dbReference type="ARBA" id="ARBA00022723"/>
    </source>
</evidence>
<evidence type="ECO:0000256" key="5">
    <source>
        <dbReference type="ARBA" id="ARBA00023002"/>
    </source>
</evidence>
<dbReference type="InterPro" id="IPR042098">
    <property type="entry name" value="TauD-like_sf"/>
</dbReference>
<dbReference type="EMBL" id="ML979033">
    <property type="protein sequence ID" value="KAF1922341.1"/>
    <property type="molecule type" value="Genomic_DNA"/>
</dbReference>
<dbReference type="Gene3D" id="3.60.130.10">
    <property type="entry name" value="Clavaminate synthase-like"/>
    <property type="match status" value="1"/>
</dbReference>
<dbReference type="Proteomes" id="UP000800082">
    <property type="component" value="Unassembled WGS sequence"/>
</dbReference>
<dbReference type="GO" id="GO:0016706">
    <property type="term" value="F:2-oxoglutarate-dependent dioxygenase activity"/>
    <property type="evidence" value="ECO:0007669"/>
    <property type="project" value="TreeGrafter"/>
</dbReference>
<evidence type="ECO:0000256" key="1">
    <source>
        <dbReference type="ARBA" id="ARBA00001954"/>
    </source>
</evidence>
<dbReference type="AlphaFoldDB" id="A0A6A5R2R3"/>
<dbReference type="GO" id="GO:0005737">
    <property type="term" value="C:cytoplasm"/>
    <property type="evidence" value="ECO:0007669"/>
    <property type="project" value="TreeGrafter"/>
</dbReference>
<keyword evidence="3" id="KW-0479">Metal-binding</keyword>
<feature type="non-terminal residue" evidence="8">
    <location>
        <position position="1"/>
    </location>
</feature>
<keyword evidence="6" id="KW-0408">Iron</keyword>